<dbReference type="Pfam" id="PF12682">
    <property type="entry name" value="Flavodoxin_4"/>
    <property type="match status" value="1"/>
</dbReference>
<sequence>MKTLVAYFSATGTTKQKAEHLAQEKGADLYEIEPKVKYTKEDLDWMNAKARSTQEGKDEQIRPELKEEKVDLDAYDEIYLGFPIWWYRAPNIIYSFIDHNDLEGKTIHLFMTSGGSSISNAQKQLKKAYPNLNID</sequence>
<dbReference type="GO" id="GO:0010181">
    <property type="term" value="F:FMN binding"/>
    <property type="evidence" value="ECO:0007669"/>
    <property type="project" value="InterPro"/>
</dbReference>
<proteinExistence type="predicted"/>
<dbReference type="GO" id="GO:0016651">
    <property type="term" value="F:oxidoreductase activity, acting on NAD(P)H"/>
    <property type="evidence" value="ECO:0007669"/>
    <property type="project" value="UniProtKB-ARBA"/>
</dbReference>
<dbReference type="EMBL" id="RJQC01000001">
    <property type="protein sequence ID" value="RNM31307.1"/>
    <property type="molecule type" value="Genomic_DNA"/>
</dbReference>
<name>A0A3N0I308_9FIRM</name>
<feature type="domain" description="Flavodoxin-like" evidence="1">
    <location>
        <begin position="3"/>
        <end position="135"/>
    </location>
</feature>
<accession>A0A3N0I308</accession>
<reference evidence="2 3" key="1">
    <citation type="submission" date="2018-11" db="EMBL/GenBank/DDBJ databases">
        <title>Clostridium sp. nov., a member of the family Erysipelotrichaceae isolated from pig faeces.</title>
        <authorList>
            <person name="Chang Y.-H."/>
        </authorList>
    </citation>
    <scope>NUCLEOTIDE SEQUENCE [LARGE SCALE GENOMIC DNA]</scope>
    <source>
        <strain evidence="2 3">YH-panp20</strain>
    </source>
</reference>
<gene>
    <name evidence="2" type="ORF">EDX97_01755</name>
</gene>
<keyword evidence="3" id="KW-1185">Reference proteome</keyword>
<dbReference type="PANTHER" id="PTHR39201">
    <property type="entry name" value="EXPORTED PROTEIN-RELATED"/>
    <property type="match status" value="1"/>
</dbReference>
<protein>
    <submittedName>
        <fullName evidence="2">Flavodoxin</fullName>
    </submittedName>
</protein>
<evidence type="ECO:0000313" key="2">
    <source>
        <dbReference type="EMBL" id="RNM31307.1"/>
    </source>
</evidence>
<evidence type="ECO:0000313" key="3">
    <source>
        <dbReference type="Proteomes" id="UP000276568"/>
    </source>
</evidence>
<comment type="caution">
    <text evidence="2">The sequence shown here is derived from an EMBL/GenBank/DDBJ whole genome shotgun (WGS) entry which is preliminary data.</text>
</comment>
<organism evidence="2 3">
    <name type="scientific">Absicoccus porci</name>
    <dbReference type="NCBI Taxonomy" id="2486576"/>
    <lineage>
        <taxon>Bacteria</taxon>
        <taxon>Bacillati</taxon>
        <taxon>Bacillota</taxon>
        <taxon>Erysipelotrichia</taxon>
        <taxon>Erysipelotrichales</taxon>
        <taxon>Erysipelotrichaceae</taxon>
        <taxon>Absicoccus</taxon>
    </lineage>
</organism>
<dbReference type="Proteomes" id="UP000276568">
    <property type="component" value="Unassembled WGS sequence"/>
</dbReference>
<dbReference type="RefSeq" id="WP_128519468.1">
    <property type="nucleotide sequence ID" value="NZ_RJQC01000001.1"/>
</dbReference>
<dbReference type="PANTHER" id="PTHR39201:SF1">
    <property type="entry name" value="FLAVODOXIN-LIKE DOMAIN-CONTAINING PROTEIN"/>
    <property type="match status" value="1"/>
</dbReference>
<evidence type="ECO:0000259" key="1">
    <source>
        <dbReference type="PROSITE" id="PS50902"/>
    </source>
</evidence>
<dbReference type="PROSITE" id="PS50902">
    <property type="entry name" value="FLAVODOXIN_LIKE"/>
    <property type="match status" value="1"/>
</dbReference>
<dbReference type="Gene3D" id="3.40.50.360">
    <property type="match status" value="1"/>
</dbReference>
<dbReference type="AlphaFoldDB" id="A0A3N0I308"/>
<dbReference type="InterPro" id="IPR029039">
    <property type="entry name" value="Flavoprotein-like_sf"/>
</dbReference>
<dbReference type="InterPro" id="IPR008254">
    <property type="entry name" value="Flavodoxin/NO_synth"/>
</dbReference>
<dbReference type="OrthoDB" id="9806505at2"/>
<dbReference type="SUPFAM" id="SSF52218">
    <property type="entry name" value="Flavoproteins"/>
    <property type="match status" value="1"/>
</dbReference>